<organism evidence="2 3">
    <name type="scientific">Marivirga lumbricoides</name>
    <dbReference type="NCBI Taxonomy" id="1046115"/>
    <lineage>
        <taxon>Bacteria</taxon>
        <taxon>Pseudomonadati</taxon>
        <taxon>Bacteroidota</taxon>
        <taxon>Cytophagia</taxon>
        <taxon>Cytophagales</taxon>
        <taxon>Marivirgaceae</taxon>
        <taxon>Marivirga</taxon>
    </lineage>
</organism>
<dbReference type="EMBL" id="PYVU01000228">
    <property type="protein sequence ID" value="PTB92407.1"/>
    <property type="molecule type" value="Genomic_DNA"/>
</dbReference>
<keyword evidence="1" id="KW-0812">Transmembrane</keyword>
<evidence type="ECO:0000313" key="3">
    <source>
        <dbReference type="Proteomes" id="UP000240608"/>
    </source>
</evidence>
<sequence>MQKIKFDPITTFLLILVIILIFHAFFQYLKKVSCKEEELKSEIERCLFKMNLAQEKREELKERAAKKFKILSVSVFVAFGILITALTWFGVSYIDALEGITGTIAVTFFMYTWIAYGKIGVNQFLDMLKSKVLQHIYMKNGFNPKVIDELQMSIVDKIAQLNMLNEHKQNLDLQLIEYGRYIEKSVFGK</sequence>
<feature type="transmembrane region" description="Helical" evidence="1">
    <location>
        <begin position="70"/>
        <end position="94"/>
    </location>
</feature>
<keyword evidence="1" id="KW-1133">Transmembrane helix</keyword>
<keyword evidence="1" id="KW-0472">Membrane</keyword>
<evidence type="ECO:0000313" key="2">
    <source>
        <dbReference type="EMBL" id="PTB92407.1"/>
    </source>
</evidence>
<proteinExistence type="predicted"/>
<protein>
    <submittedName>
        <fullName evidence="2">Uncharacterized protein</fullName>
    </submittedName>
</protein>
<evidence type="ECO:0000256" key="1">
    <source>
        <dbReference type="SAM" id="Phobius"/>
    </source>
</evidence>
<gene>
    <name evidence="2" type="ORF">C9994_14060</name>
</gene>
<reference evidence="2 3" key="1">
    <citation type="submission" date="2018-03" db="EMBL/GenBank/DDBJ databases">
        <title>Cross-interface Injection: A General Nanoliter Liquid Handling Method Applied to Single Cells Genome Amplification Automated Nanoliter Liquid Handling Applied to Single Cell Multiple Displacement Amplification.</title>
        <authorList>
            <person name="Yun J."/>
            <person name="Xu P."/>
            <person name="Xu J."/>
            <person name="Dai X."/>
            <person name="Wang Y."/>
            <person name="Zheng X."/>
            <person name="Cao C."/>
            <person name="Yi Q."/>
            <person name="Zhu Y."/>
            <person name="Wang L."/>
            <person name="Dong Z."/>
            <person name="Huang Y."/>
            <person name="Huang L."/>
            <person name="Du W."/>
        </authorList>
    </citation>
    <scope>NUCLEOTIDE SEQUENCE [LARGE SCALE GENOMIC DNA]</scope>
    <source>
        <strain evidence="2 3">Z-D1-2</strain>
    </source>
</reference>
<comment type="caution">
    <text evidence="2">The sequence shown here is derived from an EMBL/GenBank/DDBJ whole genome shotgun (WGS) entry which is preliminary data.</text>
</comment>
<name>A0A2T4DF97_9BACT</name>
<dbReference type="AlphaFoldDB" id="A0A2T4DF97"/>
<feature type="transmembrane region" description="Helical" evidence="1">
    <location>
        <begin position="12"/>
        <end position="29"/>
    </location>
</feature>
<dbReference type="RefSeq" id="WP_188463303.1">
    <property type="nucleotide sequence ID" value="NZ_BAABHU010000006.1"/>
</dbReference>
<dbReference type="Proteomes" id="UP000240608">
    <property type="component" value="Unassembled WGS sequence"/>
</dbReference>
<accession>A0A2T4DF97</accession>
<feature type="transmembrane region" description="Helical" evidence="1">
    <location>
        <begin position="100"/>
        <end position="121"/>
    </location>
</feature>